<protein>
    <recommendedName>
        <fullName evidence="5">Secreted protein</fullName>
    </recommendedName>
</protein>
<evidence type="ECO:0000313" key="3">
    <source>
        <dbReference type="EMBL" id="QCN88998.1"/>
    </source>
</evidence>
<organism evidence="3 4">
    <name type="scientific">Streptomyces griseoviridis</name>
    <dbReference type="NCBI Taxonomy" id="45398"/>
    <lineage>
        <taxon>Bacteria</taxon>
        <taxon>Bacillati</taxon>
        <taxon>Actinomycetota</taxon>
        <taxon>Actinomycetes</taxon>
        <taxon>Kitasatosporales</taxon>
        <taxon>Streptomycetaceae</taxon>
        <taxon>Streptomyces</taxon>
    </lineage>
</organism>
<evidence type="ECO:0000313" key="4">
    <source>
        <dbReference type="Proteomes" id="UP000501753"/>
    </source>
</evidence>
<keyword evidence="2" id="KW-0472">Membrane</keyword>
<evidence type="ECO:0000256" key="1">
    <source>
        <dbReference type="SAM" id="MobiDB-lite"/>
    </source>
</evidence>
<evidence type="ECO:0008006" key="5">
    <source>
        <dbReference type="Google" id="ProtNLM"/>
    </source>
</evidence>
<proteinExistence type="predicted"/>
<gene>
    <name evidence="3" type="ORF">DDJ31_31890</name>
</gene>
<feature type="transmembrane region" description="Helical" evidence="2">
    <location>
        <begin position="6"/>
        <end position="22"/>
    </location>
</feature>
<reference evidence="3 4" key="1">
    <citation type="submission" date="2018-04" db="EMBL/GenBank/DDBJ databases">
        <title>Complete genome sequences of Streptomyces griseoviridis K61 and characterization of antagonistic properties of biological control agents.</title>
        <authorList>
            <person name="Mariita R.M."/>
            <person name="Sello J.K."/>
        </authorList>
    </citation>
    <scope>NUCLEOTIDE SEQUENCE [LARGE SCALE GENOMIC DNA]</scope>
    <source>
        <strain evidence="3 4">K61</strain>
    </source>
</reference>
<keyword evidence="2" id="KW-0812">Transmembrane</keyword>
<keyword evidence="2" id="KW-1133">Transmembrane helix</keyword>
<dbReference type="EMBL" id="CP029078">
    <property type="protein sequence ID" value="QCN88998.1"/>
    <property type="molecule type" value="Genomic_DNA"/>
</dbReference>
<dbReference type="Proteomes" id="UP000501753">
    <property type="component" value="Chromosome"/>
</dbReference>
<feature type="region of interest" description="Disordered" evidence="1">
    <location>
        <begin position="24"/>
        <end position="45"/>
    </location>
</feature>
<name>A0ABX5U256_STRGD</name>
<accession>A0ABX5U256</accession>
<sequence length="87" mass="8729">MVAPWLGAPVVLLEVVGLVVVGRPGQHEKRGQGGDGEPDPGQERLDVAGGVSREVSGLSCCRHSEGVSLGVVMVGEQPGVRAGGCGS</sequence>
<evidence type="ECO:0000256" key="2">
    <source>
        <dbReference type="SAM" id="Phobius"/>
    </source>
</evidence>
<keyword evidence="4" id="KW-1185">Reference proteome</keyword>